<dbReference type="SUPFAM" id="SSF158472">
    <property type="entry name" value="HAMP domain-like"/>
    <property type="match status" value="1"/>
</dbReference>
<dbReference type="KEGG" id="htr:EPV75_05480"/>
<proteinExistence type="predicted"/>
<keyword evidence="11 14" id="KW-1133">Transmembrane helix</keyword>
<evidence type="ECO:0000256" key="7">
    <source>
        <dbReference type="ARBA" id="ARBA00022692"/>
    </source>
</evidence>
<dbReference type="GO" id="GO:0005886">
    <property type="term" value="C:plasma membrane"/>
    <property type="evidence" value="ECO:0007669"/>
    <property type="project" value="UniProtKB-SubCell"/>
</dbReference>
<dbReference type="Pfam" id="PF02518">
    <property type="entry name" value="HATPase_c"/>
    <property type="match status" value="1"/>
</dbReference>
<protein>
    <recommendedName>
        <fullName evidence="3">histidine kinase</fullName>
        <ecNumber evidence="3">2.7.13.3</ecNumber>
    </recommendedName>
</protein>
<evidence type="ECO:0000313" key="17">
    <source>
        <dbReference type="EMBL" id="QAB16444.1"/>
    </source>
</evidence>
<evidence type="ECO:0000256" key="4">
    <source>
        <dbReference type="ARBA" id="ARBA00022475"/>
    </source>
</evidence>
<evidence type="ECO:0000256" key="13">
    <source>
        <dbReference type="ARBA" id="ARBA00023136"/>
    </source>
</evidence>
<dbReference type="Gene3D" id="1.10.287.130">
    <property type="match status" value="1"/>
</dbReference>
<keyword evidence="10" id="KW-0067">ATP-binding</keyword>
<name>A0A410H686_9GAMM</name>
<dbReference type="PROSITE" id="PS50885">
    <property type="entry name" value="HAMP"/>
    <property type="match status" value="1"/>
</dbReference>
<evidence type="ECO:0000256" key="8">
    <source>
        <dbReference type="ARBA" id="ARBA00022741"/>
    </source>
</evidence>
<dbReference type="Proteomes" id="UP000285478">
    <property type="component" value="Chromosome"/>
</dbReference>
<dbReference type="PRINTS" id="PR00344">
    <property type="entry name" value="BCTRLSENSOR"/>
</dbReference>
<comment type="catalytic activity">
    <reaction evidence="1">
        <text>ATP + protein L-histidine = ADP + protein N-phospho-L-histidine.</text>
        <dbReference type="EC" id="2.7.13.3"/>
    </reaction>
</comment>
<dbReference type="InterPro" id="IPR004358">
    <property type="entry name" value="Sig_transdc_His_kin-like_C"/>
</dbReference>
<keyword evidence="7 14" id="KW-0812">Transmembrane</keyword>
<keyword evidence="5" id="KW-0597">Phosphoprotein</keyword>
<accession>A0A410H686</accession>
<feature type="domain" description="Histidine kinase" evidence="15">
    <location>
        <begin position="236"/>
        <end position="457"/>
    </location>
</feature>
<comment type="subcellular location">
    <subcellularLocation>
        <location evidence="2">Cell membrane</location>
        <topology evidence="2">Multi-pass membrane protein</topology>
    </subcellularLocation>
</comment>
<evidence type="ECO:0000256" key="11">
    <source>
        <dbReference type="ARBA" id="ARBA00022989"/>
    </source>
</evidence>
<dbReference type="PANTHER" id="PTHR45528:SF1">
    <property type="entry name" value="SENSOR HISTIDINE KINASE CPXA"/>
    <property type="match status" value="1"/>
</dbReference>
<dbReference type="Gene3D" id="6.10.340.10">
    <property type="match status" value="1"/>
</dbReference>
<dbReference type="InterPro" id="IPR003661">
    <property type="entry name" value="HisK_dim/P_dom"/>
</dbReference>
<keyword evidence="9" id="KW-0418">Kinase</keyword>
<dbReference type="Pfam" id="PF00672">
    <property type="entry name" value="HAMP"/>
    <property type="match status" value="1"/>
</dbReference>
<keyword evidence="12" id="KW-0902">Two-component regulatory system</keyword>
<dbReference type="SMART" id="SM00304">
    <property type="entry name" value="HAMP"/>
    <property type="match status" value="1"/>
</dbReference>
<keyword evidence="6" id="KW-0808">Transferase</keyword>
<keyword evidence="18" id="KW-1185">Reference proteome</keyword>
<feature type="domain" description="HAMP" evidence="16">
    <location>
        <begin position="176"/>
        <end position="228"/>
    </location>
</feature>
<evidence type="ECO:0000256" key="9">
    <source>
        <dbReference type="ARBA" id="ARBA00022777"/>
    </source>
</evidence>
<evidence type="ECO:0000256" key="6">
    <source>
        <dbReference type="ARBA" id="ARBA00022679"/>
    </source>
</evidence>
<evidence type="ECO:0000256" key="12">
    <source>
        <dbReference type="ARBA" id="ARBA00023012"/>
    </source>
</evidence>
<sequence length="457" mass="51919">MLGAMVWSNQYLLHDTMVKYVDKRDQLRLERLKNNIEVYMDEKGIFDTKDIDLGVWQRLLTASHRVDLTHTYIPMDILLEREYPTLLKIHPDEFESRVSLMSKDGELIVGPPPTENGMVECIRVDREEAGHLGYNHRKELTDKSDIEFAQNQSFIFTWGAILVTLLALLFLLPFASHFLIPIRKITRGMRRLSQGHFSTRLKQNRSDELGQLQQDFNHLAATLEQSKQSRNQWIADISHELRTPLTVLQGSLEAIKDGIRPATERNLQQIYEEVMLLNRLVDDLYQVTLNDVGGLHYKMNRVSFKEILSRSLETVEGAIQEKGLKLSLTLPADKCEINGDESRLQQMITNLLLNSIAYTDAVQADKDQQPGQIDVALICDAKHVQLDITDSAPTVEPDDLTHLFERLFRTEGSRSRRHGGAGLGLAIVQQIVQAHQGEVSASQSELGGIKVTVRLPL</sequence>
<evidence type="ECO:0000256" key="5">
    <source>
        <dbReference type="ARBA" id="ARBA00022553"/>
    </source>
</evidence>
<organism evidence="17 18">
    <name type="scientific">Hydrogenovibrio thermophilus</name>
    <dbReference type="NCBI Taxonomy" id="265883"/>
    <lineage>
        <taxon>Bacteria</taxon>
        <taxon>Pseudomonadati</taxon>
        <taxon>Pseudomonadota</taxon>
        <taxon>Gammaproteobacteria</taxon>
        <taxon>Thiotrichales</taxon>
        <taxon>Piscirickettsiaceae</taxon>
        <taxon>Hydrogenovibrio</taxon>
    </lineage>
</organism>
<keyword evidence="8" id="KW-0547">Nucleotide-binding</keyword>
<dbReference type="SUPFAM" id="SSF47384">
    <property type="entry name" value="Homodimeric domain of signal transducing histidine kinase"/>
    <property type="match status" value="1"/>
</dbReference>
<keyword evidence="4" id="KW-1003">Cell membrane</keyword>
<dbReference type="InterPro" id="IPR003594">
    <property type="entry name" value="HATPase_dom"/>
</dbReference>
<dbReference type="InterPro" id="IPR036097">
    <property type="entry name" value="HisK_dim/P_sf"/>
</dbReference>
<reference evidence="17 18" key="1">
    <citation type="journal article" date="2018" name="Environ. Microbiol.">
        <title>Genomes of ubiquitous marine and hypersaline Hydrogenovibrio, Thiomicrorhabdus and Thiomicrospira spp. encode a diversity of mechanisms to sustain chemolithoautotrophy in heterogeneous environments.</title>
        <authorList>
            <person name="Scott K.M."/>
            <person name="Williams J."/>
            <person name="Porter C.M.B."/>
            <person name="Russel S."/>
            <person name="Harmer T.L."/>
            <person name="Paul J.H."/>
            <person name="Antonen K.M."/>
            <person name="Bridges M.K."/>
            <person name="Camper G.J."/>
            <person name="Campla C.K."/>
            <person name="Casella L.G."/>
            <person name="Chase E."/>
            <person name="Conrad J.W."/>
            <person name="Cruz M.C."/>
            <person name="Dunlap D.S."/>
            <person name="Duran L."/>
            <person name="Fahsbender E.M."/>
            <person name="Goldsmith D.B."/>
            <person name="Keeley R.F."/>
            <person name="Kondoff M.R."/>
            <person name="Kussy B.I."/>
            <person name="Lane M.K."/>
            <person name="Lawler S."/>
            <person name="Leigh B.A."/>
            <person name="Lewis C."/>
            <person name="Lostal L.M."/>
            <person name="Marking D."/>
            <person name="Mancera P.A."/>
            <person name="McClenthan E.C."/>
            <person name="McIntyre E.A."/>
            <person name="Mine J.A."/>
            <person name="Modi S."/>
            <person name="Moore B.D."/>
            <person name="Morgan W.A."/>
            <person name="Nelson K.M."/>
            <person name="Nguyen K.N."/>
            <person name="Ogburn N."/>
            <person name="Parrino D.G."/>
            <person name="Pedapudi A.D."/>
            <person name="Pelham R.P."/>
            <person name="Preece A.M."/>
            <person name="Rampersad E.A."/>
            <person name="Richardson J.C."/>
            <person name="Rodgers C.M."/>
            <person name="Schaffer B.L."/>
            <person name="Sheridan N.E."/>
            <person name="Solone M.R."/>
            <person name="Staley Z.R."/>
            <person name="Tabuchi M."/>
            <person name="Waide R.J."/>
            <person name="Wanjugi P.W."/>
            <person name="Young S."/>
            <person name="Clum A."/>
            <person name="Daum C."/>
            <person name="Huntemann M."/>
            <person name="Ivanova N."/>
            <person name="Kyrpides N."/>
            <person name="Mikhailova N."/>
            <person name="Palaniappan K."/>
            <person name="Pillay M."/>
            <person name="Reddy T.B.K."/>
            <person name="Shapiro N."/>
            <person name="Stamatis D."/>
            <person name="Varghese N."/>
            <person name="Woyke T."/>
            <person name="Boden R."/>
            <person name="Freyermuth S.K."/>
            <person name="Kerfeld C.A."/>
        </authorList>
    </citation>
    <scope>NUCLEOTIDE SEQUENCE [LARGE SCALE GENOMIC DNA]</scope>
    <source>
        <strain evidence="17 18">JR-2</strain>
    </source>
</reference>
<gene>
    <name evidence="17" type="ORF">EPV75_05480</name>
</gene>
<dbReference type="InterPro" id="IPR003660">
    <property type="entry name" value="HAMP_dom"/>
</dbReference>
<dbReference type="CDD" id="cd06225">
    <property type="entry name" value="HAMP"/>
    <property type="match status" value="1"/>
</dbReference>
<evidence type="ECO:0000256" key="10">
    <source>
        <dbReference type="ARBA" id="ARBA00022840"/>
    </source>
</evidence>
<dbReference type="AlphaFoldDB" id="A0A410H686"/>
<dbReference type="CDD" id="cd00082">
    <property type="entry name" value="HisKA"/>
    <property type="match status" value="1"/>
</dbReference>
<dbReference type="GO" id="GO:0000155">
    <property type="term" value="F:phosphorelay sensor kinase activity"/>
    <property type="evidence" value="ECO:0007669"/>
    <property type="project" value="InterPro"/>
</dbReference>
<dbReference type="SMART" id="SM00388">
    <property type="entry name" value="HisKA"/>
    <property type="match status" value="1"/>
</dbReference>
<dbReference type="PROSITE" id="PS50109">
    <property type="entry name" value="HIS_KIN"/>
    <property type="match status" value="1"/>
</dbReference>
<evidence type="ECO:0000259" key="16">
    <source>
        <dbReference type="PROSITE" id="PS50885"/>
    </source>
</evidence>
<evidence type="ECO:0000256" key="1">
    <source>
        <dbReference type="ARBA" id="ARBA00000085"/>
    </source>
</evidence>
<evidence type="ECO:0000256" key="14">
    <source>
        <dbReference type="SAM" id="Phobius"/>
    </source>
</evidence>
<dbReference type="Pfam" id="PF00512">
    <property type="entry name" value="HisKA"/>
    <property type="match status" value="1"/>
</dbReference>
<evidence type="ECO:0000313" key="18">
    <source>
        <dbReference type="Proteomes" id="UP000285478"/>
    </source>
</evidence>
<dbReference type="InterPro" id="IPR036890">
    <property type="entry name" value="HATPase_C_sf"/>
</dbReference>
<dbReference type="GO" id="GO:0005524">
    <property type="term" value="F:ATP binding"/>
    <property type="evidence" value="ECO:0007669"/>
    <property type="project" value="UniProtKB-KW"/>
</dbReference>
<dbReference type="SMART" id="SM00387">
    <property type="entry name" value="HATPase_c"/>
    <property type="match status" value="1"/>
</dbReference>
<dbReference type="Gene3D" id="3.30.565.10">
    <property type="entry name" value="Histidine kinase-like ATPase, C-terminal domain"/>
    <property type="match status" value="1"/>
</dbReference>
<dbReference type="PANTHER" id="PTHR45528">
    <property type="entry name" value="SENSOR HISTIDINE KINASE CPXA"/>
    <property type="match status" value="1"/>
</dbReference>
<dbReference type="EC" id="2.7.13.3" evidence="3"/>
<keyword evidence="13 14" id="KW-0472">Membrane</keyword>
<dbReference type="EMBL" id="CP035033">
    <property type="protein sequence ID" value="QAB16444.1"/>
    <property type="molecule type" value="Genomic_DNA"/>
</dbReference>
<dbReference type="InterPro" id="IPR050398">
    <property type="entry name" value="HssS/ArlS-like"/>
</dbReference>
<evidence type="ECO:0000256" key="3">
    <source>
        <dbReference type="ARBA" id="ARBA00012438"/>
    </source>
</evidence>
<feature type="transmembrane region" description="Helical" evidence="14">
    <location>
        <begin position="155"/>
        <end position="180"/>
    </location>
</feature>
<dbReference type="InterPro" id="IPR005467">
    <property type="entry name" value="His_kinase_dom"/>
</dbReference>
<evidence type="ECO:0000256" key="2">
    <source>
        <dbReference type="ARBA" id="ARBA00004651"/>
    </source>
</evidence>
<evidence type="ECO:0000259" key="15">
    <source>
        <dbReference type="PROSITE" id="PS50109"/>
    </source>
</evidence>
<dbReference type="SUPFAM" id="SSF55874">
    <property type="entry name" value="ATPase domain of HSP90 chaperone/DNA topoisomerase II/histidine kinase"/>
    <property type="match status" value="1"/>
</dbReference>